<feature type="compositionally biased region" description="Gly residues" evidence="4">
    <location>
        <begin position="304"/>
        <end position="319"/>
    </location>
</feature>
<reference evidence="6" key="1">
    <citation type="submission" date="2014-11" db="EMBL/GenBank/DDBJ databases">
        <authorList>
            <person name="Otto D Thomas"/>
            <person name="Naeem Raeece"/>
        </authorList>
    </citation>
    <scope>NUCLEOTIDE SEQUENCE</scope>
</reference>
<dbReference type="SUPFAM" id="SSF54928">
    <property type="entry name" value="RNA-binding domain, RBD"/>
    <property type="match status" value="1"/>
</dbReference>
<sequence length="494" mass="52255">MEASSVEAQQPSGAVQELPPVEGEDLGGEGYSEAHVETYVTEGMPPDHGGQDEEEKEAVAAAAAAAGGSIAPLETCPTKLIINYLPQDATEQKLRDLFTQVAELESCKLVVNKQTGNSYGFAFVNYHTHEDALKAIERFNGEPIGNKNMKVSFARPQSDAIKGANLYIRNLPADADEAKLRGIFEKWGSIIQTKVLEPAAGSTDNRKTGFVRYNFRVEAEKAILELNGKIPAGGTEPLLVKFADQRAVSHGRGGRGGGGGLRDGMPSRGGGGGRSRGGHWDDGIGMSLAMLRGGRGGRPRSASGGQGRRGGPRGHGGPGRPEFHYRGGFTFAKSLGEGADPLLGHLGPAAAAQQRALHHLHPAGVPYGAGPAGYVPHHPHVLRSGEGHYPQYPIHAGHPAAAAGVPGVAPGVSPYEIPVGAGAHGQPASPSFIARGDGRETGQQETRDNNREHCTKTATNIDHEKGQKKRNMQAVRQGETETRQTRRVCRQTDR</sequence>
<dbReference type="PANTHER" id="PTHR48025:SF1">
    <property type="entry name" value="RRM DOMAIN-CONTAINING PROTEIN"/>
    <property type="match status" value="1"/>
</dbReference>
<dbReference type="Pfam" id="PF00076">
    <property type="entry name" value="RRM_1"/>
    <property type="match status" value="2"/>
</dbReference>
<feature type="domain" description="RRM" evidence="5">
    <location>
        <begin position="164"/>
        <end position="245"/>
    </location>
</feature>
<keyword evidence="2 3" id="KW-0694">RNA-binding</keyword>
<dbReference type="PRINTS" id="PR00961">
    <property type="entry name" value="HUDSXLRNA"/>
</dbReference>
<feature type="compositionally biased region" description="Basic and acidic residues" evidence="4">
    <location>
        <begin position="436"/>
        <end position="465"/>
    </location>
</feature>
<evidence type="ECO:0000256" key="4">
    <source>
        <dbReference type="SAM" id="MobiDB-lite"/>
    </source>
</evidence>
<dbReference type="InterPro" id="IPR012677">
    <property type="entry name" value="Nucleotide-bd_a/b_plait_sf"/>
</dbReference>
<gene>
    <name evidence="6" type="ORF">Cvel_26135</name>
</gene>
<evidence type="ECO:0000256" key="3">
    <source>
        <dbReference type="PROSITE-ProRule" id="PRU00176"/>
    </source>
</evidence>
<name>A0A0G4HC44_9ALVE</name>
<protein>
    <recommendedName>
        <fullName evidence="5">RRM domain-containing protein</fullName>
    </recommendedName>
</protein>
<dbReference type="AlphaFoldDB" id="A0A0G4HC44"/>
<evidence type="ECO:0000256" key="2">
    <source>
        <dbReference type="ARBA" id="ARBA00022884"/>
    </source>
</evidence>
<organism evidence="6">
    <name type="scientific">Chromera velia CCMP2878</name>
    <dbReference type="NCBI Taxonomy" id="1169474"/>
    <lineage>
        <taxon>Eukaryota</taxon>
        <taxon>Sar</taxon>
        <taxon>Alveolata</taxon>
        <taxon>Colpodellida</taxon>
        <taxon>Chromeraceae</taxon>
        <taxon>Chromera</taxon>
    </lineage>
</organism>
<keyword evidence="1" id="KW-0677">Repeat</keyword>
<dbReference type="PANTHER" id="PTHR48025">
    <property type="entry name" value="OS02G0815200 PROTEIN"/>
    <property type="match status" value="1"/>
</dbReference>
<dbReference type="GO" id="GO:0005737">
    <property type="term" value="C:cytoplasm"/>
    <property type="evidence" value="ECO:0007669"/>
    <property type="project" value="UniProtKB-ARBA"/>
</dbReference>
<dbReference type="InterPro" id="IPR035979">
    <property type="entry name" value="RBD_domain_sf"/>
</dbReference>
<evidence type="ECO:0000313" key="6">
    <source>
        <dbReference type="EMBL" id="CEM41613.1"/>
    </source>
</evidence>
<dbReference type="PROSITE" id="PS50102">
    <property type="entry name" value="RRM"/>
    <property type="match status" value="2"/>
</dbReference>
<evidence type="ECO:0000256" key="1">
    <source>
        <dbReference type="ARBA" id="ARBA00022737"/>
    </source>
</evidence>
<dbReference type="InterPro" id="IPR002343">
    <property type="entry name" value="Hud_Sxl_RNA"/>
</dbReference>
<dbReference type="GO" id="GO:0005634">
    <property type="term" value="C:nucleus"/>
    <property type="evidence" value="ECO:0007669"/>
    <property type="project" value="TreeGrafter"/>
</dbReference>
<accession>A0A0G4HC44</accession>
<feature type="compositionally biased region" description="Gly residues" evidence="4">
    <location>
        <begin position="254"/>
        <end position="275"/>
    </location>
</feature>
<feature type="region of interest" description="Disordered" evidence="4">
    <location>
        <begin position="1"/>
        <end position="57"/>
    </location>
</feature>
<dbReference type="EMBL" id="CDMZ01002270">
    <property type="protein sequence ID" value="CEM41613.1"/>
    <property type="molecule type" value="Genomic_DNA"/>
</dbReference>
<feature type="compositionally biased region" description="Basic and acidic residues" evidence="4">
    <location>
        <begin position="478"/>
        <end position="494"/>
    </location>
</feature>
<evidence type="ECO:0000259" key="5">
    <source>
        <dbReference type="PROSITE" id="PS50102"/>
    </source>
</evidence>
<dbReference type="InterPro" id="IPR050502">
    <property type="entry name" value="Euk_RNA-bind_prot"/>
</dbReference>
<dbReference type="SMART" id="SM00360">
    <property type="entry name" value="RRM"/>
    <property type="match status" value="2"/>
</dbReference>
<feature type="domain" description="RRM" evidence="5">
    <location>
        <begin position="78"/>
        <end position="156"/>
    </location>
</feature>
<proteinExistence type="predicted"/>
<dbReference type="GO" id="GO:1990904">
    <property type="term" value="C:ribonucleoprotein complex"/>
    <property type="evidence" value="ECO:0007669"/>
    <property type="project" value="InterPro"/>
</dbReference>
<dbReference type="VEuPathDB" id="CryptoDB:Cvel_26135"/>
<dbReference type="Gene3D" id="3.30.70.330">
    <property type="match status" value="2"/>
</dbReference>
<dbReference type="InterPro" id="IPR000504">
    <property type="entry name" value="RRM_dom"/>
</dbReference>
<dbReference type="GO" id="GO:0009967">
    <property type="term" value="P:positive regulation of signal transduction"/>
    <property type="evidence" value="ECO:0007669"/>
    <property type="project" value="UniProtKB-ARBA"/>
</dbReference>
<dbReference type="FunFam" id="3.30.70.330:FF:000383">
    <property type="entry name" value="Sex lethal, isoform D"/>
    <property type="match status" value="1"/>
</dbReference>
<dbReference type="GO" id="GO:0010629">
    <property type="term" value="P:negative regulation of gene expression"/>
    <property type="evidence" value="ECO:0007669"/>
    <property type="project" value="UniProtKB-ARBA"/>
</dbReference>
<feature type="region of interest" description="Disordered" evidence="4">
    <location>
        <begin position="423"/>
        <end position="494"/>
    </location>
</feature>
<dbReference type="GO" id="GO:0003729">
    <property type="term" value="F:mRNA binding"/>
    <property type="evidence" value="ECO:0007669"/>
    <property type="project" value="UniProtKB-ARBA"/>
</dbReference>
<feature type="compositionally biased region" description="Polar residues" evidence="4">
    <location>
        <begin position="1"/>
        <end position="13"/>
    </location>
</feature>
<feature type="region of interest" description="Disordered" evidence="4">
    <location>
        <begin position="248"/>
        <end position="323"/>
    </location>
</feature>